<feature type="transmembrane region" description="Helical" evidence="7">
    <location>
        <begin position="246"/>
        <end position="269"/>
    </location>
</feature>
<keyword evidence="2 7" id="KW-0812">Transmembrane</keyword>
<keyword evidence="9" id="KW-1185">Reference proteome</keyword>
<reference evidence="8" key="3">
    <citation type="submission" date="2025-09" db="UniProtKB">
        <authorList>
            <consortium name="Ensembl"/>
        </authorList>
    </citation>
    <scope>IDENTIFICATION</scope>
</reference>
<feature type="compositionally biased region" description="Basic residues" evidence="6">
    <location>
        <begin position="366"/>
        <end position="375"/>
    </location>
</feature>
<comment type="subcellular location">
    <subcellularLocation>
        <location evidence="1">Lysosome membrane</location>
        <topology evidence="1">Multi-pass membrane protein</topology>
    </subcellularLocation>
</comment>
<dbReference type="STRING" id="69293.ENSGACP00000018636"/>
<evidence type="ECO:0000256" key="7">
    <source>
        <dbReference type="SAM" id="Phobius"/>
    </source>
</evidence>
<evidence type="ECO:0000256" key="1">
    <source>
        <dbReference type="ARBA" id="ARBA00004155"/>
    </source>
</evidence>
<accession>G3PM05</accession>
<dbReference type="GeneTree" id="ENSGT00940000153986"/>
<feature type="transmembrane region" description="Helical" evidence="7">
    <location>
        <begin position="12"/>
        <end position="28"/>
    </location>
</feature>
<keyword evidence="4 7" id="KW-0472">Membrane</keyword>
<dbReference type="eggNOG" id="ENOG502QQ83">
    <property type="taxonomic scope" value="Eukaryota"/>
</dbReference>
<dbReference type="Bgee" id="ENSGACG00000014115">
    <property type="expression patterns" value="Expressed in liver and 6 other cell types or tissues"/>
</dbReference>
<feature type="region of interest" description="Disordered" evidence="6">
    <location>
        <begin position="356"/>
        <end position="375"/>
    </location>
</feature>
<dbReference type="GO" id="GO:0005765">
    <property type="term" value="C:lysosomal membrane"/>
    <property type="evidence" value="ECO:0007669"/>
    <property type="project" value="UniProtKB-SubCell"/>
</dbReference>
<evidence type="ECO:0000313" key="8">
    <source>
        <dbReference type="Ensembl" id="ENSGACP00000018636.2"/>
    </source>
</evidence>
<dbReference type="Ensembl" id="ENSGACT00000018672.2">
    <property type="protein sequence ID" value="ENSGACP00000018636.2"/>
    <property type="gene ID" value="ENSGACG00000014115.2"/>
</dbReference>
<reference evidence="8" key="2">
    <citation type="submission" date="2025-08" db="UniProtKB">
        <authorList>
            <consortium name="Ensembl"/>
        </authorList>
    </citation>
    <scope>IDENTIFICATION</scope>
</reference>
<organism evidence="8 9">
    <name type="scientific">Gasterosteus aculeatus aculeatus</name>
    <name type="common">three-spined stickleback</name>
    <dbReference type="NCBI Taxonomy" id="481459"/>
    <lineage>
        <taxon>Eukaryota</taxon>
        <taxon>Metazoa</taxon>
        <taxon>Chordata</taxon>
        <taxon>Craniata</taxon>
        <taxon>Vertebrata</taxon>
        <taxon>Euteleostomi</taxon>
        <taxon>Actinopterygii</taxon>
        <taxon>Neopterygii</taxon>
        <taxon>Teleostei</taxon>
        <taxon>Neoteleostei</taxon>
        <taxon>Acanthomorphata</taxon>
        <taxon>Eupercaria</taxon>
        <taxon>Perciformes</taxon>
        <taxon>Cottioidei</taxon>
        <taxon>Gasterosteales</taxon>
        <taxon>Gasterosteidae</taxon>
        <taxon>Gasterosteus</taxon>
    </lineage>
</organism>
<dbReference type="GO" id="GO:1904263">
    <property type="term" value="P:positive regulation of TORC1 signaling"/>
    <property type="evidence" value="ECO:0007669"/>
    <property type="project" value="TreeGrafter"/>
</dbReference>
<feature type="transmembrane region" description="Helical" evidence="7">
    <location>
        <begin position="195"/>
        <end position="217"/>
    </location>
</feature>
<evidence type="ECO:0000256" key="6">
    <source>
        <dbReference type="SAM" id="MobiDB-lite"/>
    </source>
</evidence>
<name>G3PM05_GASAC</name>
<evidence type="ECO:0000256" key="4">
    <source>
        <dbReference type="ARBA" id="ARBA00023136"/>
    </source>
</evidence>
<dbReference type="OMA" id="EEACLCT"/>
<feature type="transmembrane region" description="Helical" evidence="7">
    <location>
        <begin position="152"/>
        <end position="174"/>
    </location>
</feature>
<feature type="transmembrane region" description="Helical" evidence="7">
    <location>
        <begin position="72"/>
        <end position="96"/>
    </location>
</feature>
<sequence length="397" mass="44957">KLFFAENSLAEIHRWTALVFSSSLWLILHYGHKRFSYQSVFLFLCLLWAALRTTLFSFYFKNVVQANRLQPLAYWLLYCCPVCLQFFTLCLLNLYFTQVMFKAKAKYSPELTKYKVTLRLFFLCLGVFFLVVNLTCALLVDGGIQHAVLARVLINDSLFVLCAVSLAVCVFKIAKMSSANVYLESKGTSVCQATAIGSMVILLYTSRACYNLVAVALSPQDRPSPFNYGWYSVSDQAEVQEISGEAYVAFGIILFFWELLPTSLVVVFFRVQRPNQNLAPGGMINSHSFSSRAYFFDNPRRYDSDDDLSRSINSRADRASFLATTPQLATSSWYGSIQRNGTLAAGLSPTLQPPSSTAPLLFNNNNHHHQHRHHSNYFSTPQSYYCGSQTYFCTPQN</sequence>
<dbReference type="AlphaFoldDB" id="G3PM05"/>
<dbReference type="PANTHER" id="PTHR15146:SF1">
    <property type="entry name" value="INTEGRAL MEMBRANE PROTEIN GPR137C"/>
    <property type="match status" value="1"/>
</dbReference>
<protein>
    <submittedName>
        <fullName evidence="8">G protein-coupled receptor 137c</fullName>
    </submittedName>
</protein>
<dbReference type="InParanoid" id="G3PM05"/>
<dbReference type="Proteomes" id="UP000007635">
    <property type="component" value="Chromosome I"/>
</dbReference>
<reference evidence="8 9" key="1">
    <citation type="journal article" date="2021" name="G3 (Bethesda)">
        <title>Improved contiguity of the threespine stickleback genome using long-read sequencing.</title>
        <authorList>
            <person name="Nath S."/>
            <person name="Shaw D.E."/>
            <person name="White M.A."/>
        </authorList>
    </citation>
    <scope>NUCLEOTIDE SEQUENCE [LARGE SCALE GENOMIC DNA]</scope>
    <source>
        <strain evidence="8 9">Lake Benthic</strain>
    </source>
</reference>
<proteinExistence type="predicted"/>
<feature type="transmembrane region" description="Helical" evidence="7">
    <location>
        <begin position="116"/>
        <end position="140"/>
    </location>
</feature>
<evidence type="ECO:0000256" key="3">
    <source>
        <dbReference type="ARBA" id="ARBA00022989"/>
    </source>
</evidence>
<feature type="transmembrane region" description="Helical" evidence="7">
    <location>
        <begin position="40"/>
        <end position="60"/>
    </location>
</feature>
<dbReference type="PANTHER" id="PTHR15146">
    <property type="entry name" value="INTEGRAL MEMBRANE PROTEIN GPR137"/>
    <property type="match status" value="1"/>
</dbReference>
<keyword evidence="3 7" id="KW-1133">Transmembrane helix</keyword>
<evidence type="ECO:0000256" key="5">
    <source>
        <dbReference type="ARBA" id="ARBA00023228"/>
    </source>
</evidence>
<evidence type="ECO:0000256" key="2">
    <source>
        <dbReference type="ARBA" id="ARBA00022692"/>
    </source>
</evidence>
<keyword evidence="5" id="KW-0458">Lysosome</keyword>
<dbReference type="InterPro" id="IPR029723">
    <property type="entry name" value="GPR137"/>
</dbReference>
<evidence type="ECO:0000313" key="9">
    <source>
        <dbReference type="Proteomes" id="UP000007635"/>
    </source>
</evidence>